<comment type="caution">
    <text evidence="2">The sequence shown here is derived from an EMBL/GenBank/DDBJ whole genome shotgun (WGS) entry which is preliminary data.</text>
</comment>
<gene>
    <name evidence="2" type="ORF">MGAL_10B045806</name>
</gene>
<name>A0A8B6FIG2_MYTGA</name>
<dbReference type="EMBL" id="UYJE01006990">
    <property type="protein sequence ID" value="VDI50712.1"/>
    <property type="molecule type" value="Genomic_DNA"/>
</dbReference>
<keyword evidence="1" id="KW-1133">Transmembrane helix</keyword>
<reference evidence="2" key="1">
    <citation type="submission" date="2018-11" db="EMBL/GenBank/DDBJ databases">
        <authorList>
            <person name="Alioto T."/>
            <person name="Alioto T."/>
        </authorList>
    </citation>
    <scope>NUCLEOTIDE SEQUENCE</scope>
</reference>
<evidence type="ECO:0000313" key="3">
    <source>
        <dbReference type="Proteomes" id="UP000596742"/>
    </source>
</evidence>
<organism evidence="2 3">
    <name type="scientific">Mytilus galloprovincialis</name>
    <name type="common">Mediterranean mussel</name>
    <dbReference type="NCBI Taxonomy" id="29158"/>
    <lineage>
        <taxon>Eukaryota</taxon>
        <taxon>Metazoa</taxon>
        <taxon>Spiralia</taxon>
        <taxon>Lophotrochozoa</taxon>
        <taxon>Mollusca</taxon>
        <taxon>Bivalvia</taxon>
        <taxon>Autobranchia</taxon>
        <taxon>Pteriomorphia</taxon>
        <taxon>Mytilida</taxon>
        <taxon>Mytiloidea</taxon>
        <taxon>Mytilidae</taxon>
        <taxon>Mytilinae</taxon>
        <taxon>Mytilus</taxon>
    </lineage>
</organism>
<sequence length="119" mass="13584">GTFGIKCWKCISDDCDGDPENNYKAEKVSCKQGESCLKVLYQMHDNKTRYESVIRTCSSGECVPTPLYEYNECLLKDHGYLVLGCSQRLCCHESMCNSSHVFTVYIPVLLCLFLFIKMI</sequence>
<dbReference type="OrthoDB" id="6081897at2759"/>
<dbReference type="AlphaFoldDB" id="A0A8B6FIG2"/>
<evidence type="ECO:0000256" key="1">
    <source>
        <dbReference type="SAM" id="Phobius"/>
    </source>
</evidence>
<feature type="transmembrane region" description="Helical" evidence="1">
    <location>
        <begin position="98"/>
        <end position="116"/>
    </location>
</feature>
<keyword evidence="1" id="KW-0812">Transmembrane</keyword>
<keyword evidence="3" id="KW-1185">Reference proteome</keyword>
<evidence type="ECO:0000313" key="2">
    <source>
        <dbReference type="EMBL" id="VDI50712.1"/>
    </source>
</evidence>
<accession>A0A8B6FIG2</accession>
<dbReference type="Proteomes" id="UP000596742">
    <property type="component" value="Unassembled WGS sequence"/>
</dbReference>
<evidence type="ECO:0008006" key="4">
    <source>
        <dbReference type="Google" id="ProtNLM"/>
    </source>
</evidence>
<protein>
    <recommendedName>
        <fullName evidence="4">UPAR/Ly6 domain-containing protein</fullName>
    </recommendedName>
</protein>
<proteinExistence type="predicted"/>
<feature type="non-terminal residue" evidence="2">
    <location>
        <position position="1"/>
    </location>
</feature>
<keyword evidence="1" id="KW-0472">Membrane</keyword>